<dbReference type="AlphaFoldDB" id="A0A098LFZ6"/>
<reference evidence="3 4" key="1">
    <citation type="submission" date="2014-09" db="EMBL/GenBank/DDBJ databases">
        <title>Sporocytophaga myxococcoides PG-01 genome sequencing.</title>
        <authorList>
            <person name="Liu L."/>
            <person name="Gao P.J."/>
            <person name="Chen G.J."/>
            <person name="Wang L.S."/>
        </authorList>
    </citation>
    <scope>NUCLEOTIDE SEQUENCE [LARGE SCALE GENOMIC DNA]</scope>
    <source>
        <strain evidence="3 4">PG-01</strain>
    </source>
</reference>
<dbReference type="InterPro" id="IPR023393">
    <property type="entry name" value="START-like_dom_sf"/>
</dbReference>
<dbReference type="STRING" id="153721.MYP_3120"/>
<dbReference type="InterPro" id="IPR013538">
    <property type="entry name" value="ASHA1/2-like_C"/>
</dbReference>
<evidence type="ECO:0000313" key="4">
    <source>
        <dbReference type="Proteomes" id="UP000030185"/>
    </source>
</evidence>
<protein>
    <recommendedName>
        <fullName evidence="2">Activator of Hsp90 ATPase homologue 1/2-like C-terminal domain-containing protein</fullName>
    </recommendedName>
</protein>
<dbReference type="Proteomes" id="UP000030185">
    <property type="component" value="Unassembled WGS sequence"/>
</dbReference>
<dbReference type="SUPFAM" id="SSF55961">
    <property type="entry name" value="Bet v1-like"/>
    <property type="match status" value="1"/>
</dbReference>
<dbReference type="Gene3D" id="3.30.530.20">
    <property type="match status" value="1"/>
</dbReference>
<dbReference type="CDD" id="cd07814">
    <property type="entry name" value="SRPBCC_CalC_Aha1-like"/>
    <property type="match status" value="1"/>
</dbReference>
<dbReference type="Pfam" id="PF08327">
    <property type="entry name" value="AHSA1"/>
    <property type="match status" value="1"/>
</dbReference>
<comment type="caution">
    <text evidence="3">The sequence shown here is derived from an EMBL/GenBank/DDBJ whole genome shotgun (WGS) entry which is preliminary data.</text>
</comment>
<organism evidence="3 4">
    <name type="scientific">Sporocytophaga myxococcoides</name>
    <dbReference type="NCBI Taxonomy" id="153721"/>
    <lineage>
        <taxon>Bacteria</taxon>
        <taxon>Pseudomonadati</taxon>
        <taxon>Bacteroidota</taxon>
        <taxon>Cytophagia</taxon>
        <taxon>Cytophagales</taxon>
        <taxon>Cytophagaceae</taxon>
        <taxon>Sporocytophaga</taxon>
    </lineage>
</organism>
<dbReference type="eggNOG" id="COG3832">
    <property type="taxonomic scope" value="Bacteria"/>
</dbReference>
<keyword evidence="4" id="KW-1185">Reference proteome</keyword>
<feature type="domain" description="Activator of Hsp90 ATPase homologue 1/2-like C-terminal" evidence="2">
    <location>
        <begin position="12"/>
        <end position="140"/>
    </location>
</feature>
<evidence type="ECO:0000313" key="3">
    <source>
        <dbReference type="EMBL" id="GAL85891.1"/>
    </source>
</evidence>
<dbReference type="RefSeq" id="WP_045464942.1">
    <property type="nucleotide sequence ID" value="NZ_BBLT01000006.1"/>
</dbReference>
<accession>A0A098LFZ6</accession>
<dbReference type="OrthoDB" id="2355173at2"/>
<evidence type="ECO:0000256" key="1">
    <source>
        <dbReference type="ARBA" id="ARBA00006817"/>
    </source>
</evidence>
<evidence type="ECO:0000259" key="2">
    <source>
        <dbReference type="Pfam" id="PF08327"/>
    </source>
</evidence>
<name>A0A098LFZ6_9BACT</name>
<proteinExistence type="inferred from homology"/>
<gene>
    <name evidence="3" type="ORF">MYP_3120</name>
</gene>
<sequence>MTHPLEIEKVIKAPIQKVWKALTEKDEMKHWYFTLPDFKPEPGFEFRFKGGKDPAHQYTHVCKVIEVSSEKKLSYSWTYDGYNGYTVVTFQFSEEGENTKVKLTHEGLETFPEDVSDFARENFEHGWNYIIGKSLKEYLEK</sequence>
<comment type="similarity">
    <text evidence="1">Belongs to the AHA1 family.</text>
</comment>
<dbReference type="EMBL" id="BBLT01000006">
    <property type="protein sequence ID" value="GAL85891.1"/>
    <property type="molecule type" value="Genomic_DNA"/>
</dbReference>